<dbReference type="Proteomes" id="UP000808699">
    <property type="component" value="Unassembled WGS sequence"/>
</dbReference>
<evidence type="ECO:0000313" key="3">
    <source>
        <dbReference type="Proteomes" id="UP000808699"/>
    </source>
</evidence>
<keyword evidence="3" id="KW-1185">Reference proteome</keyword>
<reference evidence="2 3" key="1">
    <citation type="submission" date="2020-11" db="EMBL/GenBank/DDBJ databases">
        <title>Enhanced detection system for hospital associated transmission using whole genome sequencing surveillance.</title>
        <authorList>
            <person name="Harrison L.H."/>
            <person name="Van Tyne D."/>
            <person name="Marsh J.W."/>
            <person name="Griffith M.P."/>
            <person name="Snyder D.J."/>
            <person name="Cooper V.S."/>
            <person name="Mustapha M."/>
        </authorList>
    </citation>
    <scope>NUCLEOTIDE SEQUENCE [LARGE SCALE GENOMIC DNA]</scope>
    <source>
        <strain evidence="2 3">ACIN00241</strain>
    </source>
</reference>
<dbReference type="EMBL" id="JADWNO010000011">
    <property type="protein sequence ID" value="MBJ8438842.1"/>
    <property type="molecule type" value="Genomic_DNA"/>
</dbReference>
<name>A0ABS1ALP3_9GAMM</name>
<dbReference type="InterPro" id="IPR036291">
    <property type="entry name" value="NAD(P)-bd_dom_sf"/>
</dbReference>
<comment type="caution">
    <text evidence="2">The sequence shown here is derived from an EMBL/GenBank/DDBJ whole genome shotgun (WGS) entry which is preliminary data.</text>
</comment>
<sequence length="394" mass="42986">MNTNRSFDIVLFGATGFTGELTAQYLAKHAPKNLRWALAGRNQEKLTALRQKLAEINPATKDLPILFADTNQPESLKTLAHSTRVLITTAGPFMNYNGDAMVGACAQAGTHYCDITGEPEFKDRSWLNWHETAKKTGAKIVHSCGVDSIPHDLGVFFTLKHLPKNVPIRIEGIVGGDARPSAGTMHTVVSAMSRLVPLSIAHLKRHAKDKKASNRKVGGTLPLLRYSRSLNSWVMPFPTIDQQHIKHSANALEVYGPDFKYGHFIEINKFSTVAKIIGGLSSVIALAQLPVTRRLLLSKIEQSEQGPSDEVREKSWFRVLFTAKAGGKTVVTEVRGGDPGYDETAKMLAESAMCLAFDDLPSGGGQLTTAVAMGDQLLERLQRAGLQFNLVSNS</sequence>
<evidence type="ECO:0000259" key="1">
    <source>
        <dbReference type="Pfam" id="PF03435"/>
    </source>
</evidence>
<dbReference type="SUPFAM" id="SSF51735">
    <property type="entry name" value="NAD(P)-binding Rossmann-fold domains"/>
    <property type="match status" value="1"/>
</dbReference>
<dbReference type="InterPro" id="IPR051276">
    <property type="entry name" value="Saccharopine_DH-like_oxidrdct"/>
</dbReference>
<dbReference type="RefSeq" id="WP_200044285.1">
    <property type="nucleotide sequence ID" value="NZ_JADWNO010000011.1"/>
</dbReference>
<dbReference type="PANTHER" id="PTHR12286:SF5">
    <property type="entry name" value="SACCHAROPINE DEHYDROGENASE-LIKE OXIDOREDUCTASE"/>
    <property type="match status" value="1"/>
</dbReference>
<organism evidence="2 3">
    <name type="scientific">Acinetobacter lactucae</name>
    <dbReference type="NCBI Taxonomy" id="1785128"/>
    <lineage>
        <taxon>Bacteria</taxon>
        <taxon>Pseudomonadati</taxon>
        <taxon>Pseudomonadota</taxon>
        <taxon>Gammaproteobacteria</taxon>
        <taxon>Moraxellales</taxon>
        <taxon>Moraxellaceae</taxon>
        <taxon>Acinetobacter</taxon>
        <taxon>Acinetobacter calcoaceticus/baumannii complex</taxon>
    </lineage>
</organism>
<dbReference type="PANTHER" id="PTHR12286">
    <property type="entry name" value="SACCHAROPINE DEHYDROGENASE-LIKE OXIDOREDUCTASE"/>
    <property type="match status" value="1"/>
</dbReference>
<dbReference type="Gene3D" id="3.40.50.720">
    <property type="entry name" value="NAD(P)-binding Rossmann-like Domain"/>
    <property type="match status" value="1"/>
</dbReference>
<dbReference type="Pfam" id="PF03435">
    <property type="entry name" value="Sacchrp_dh_NADP"/>
    <property type="match status" value="1"/>
</dbReference>
<accession>A0ABS1ALP3</accession>
<proteinExistence type="predicted"/>
<feature type="domain" description="Saccharopine dehydrogenase NADP binding" evidence="1">
    <location>
        <begin position="9"/>
        <end position="117"/>
    </location>
</feature>
<protein>
    <submittedName>
        <fullName evidence="2">Saccharopine dehydrogenase NADP-binding domain-containing protein</fullName>
    </submittedName>
</protein>
<gene>
    <name evidence="2" type="ORF">I6M64_16170</name>
</gene>
<dbReference type="InterPro" id="IPR005097">
    <property type="entry name" value="Sacchrp_dh_NADP-bd"/>
</dbReference>
<evidence type="ECO:0000313" key="2">
    <source>
        <dbReference type="EMBL" id="MBJ8438842.1"/>
    </source>
</evidence>